<accession>A0A448X1M0</accession>
<dbReference type="Proteomes" id="UP000784294">
    <property type="component" value="Unassembled WGS sequence"/>
</dbReference>
<name>A0A448X1M0_9PLAT</name>
<feature type="non-terminal residue" evidence="1">
    <location>
        <position position="244"/>
    </location>
</feature>
<dbReference type="EMBL" id="CAAALY010074149">
    <property type="protein sequence ID" value="VEL25472.1"/>
    <property type="molecule type" value="Genomic_DNA"/>
</dbReference>
<proteinExistence type="predicted"/>
<evidence type="ECO:0000313" key="2">
    <source>
        <dbReference type="Proteomes" id="UP000784294"/>
    </source>
</evidence>
<organism evidence="1 2">
    <name type="scientific">Protopolystoma xenopodis</name>
    <dbReference type="NCBI Taxonomy" id="117903"/>
    <lineage>
        <taxon>Eukaryota</taxon>
        <taxon>Metazoa</taxon>
        <taxon>Spiralia</taxon>
        <taxon>Lophotrochozoa</taxon>
        <taxon>Platyhelminthes</taxon>
        <taxon>Monogenea</taxon>
        <taxon>Polyopisthocotylea</taxon>
        <taxon>Polystomatidea</taxon>
        <taxon>Polystomatidae</taxon>
        <taxon>Protopolystoma</taxon>
    </lineage>
</organism>
<comment type="caution">
    <text evidence="1">The sequence shown here is derived from an EMBL/GenBank/DDBJ whole genome shotgun (WGS) entry which is preliminary data.</text>
</comment>
<evidence type="ECO:0000313" key="1">
    <source>
        <dbReference type="EMBL" id="VEL25472.1"/>
    </source>
</evidence>
<protein>
    <submittedName>
        <fullName evidence="1">Uncharacterized protein</fullName>
    </submittedName>
</protein>
<sequence>MDMISNVSSLGNNNITLHYETNANNWSDFSNACTSEELETFNRVYSNSINDGNLKISSISTSNAFRVSDSEYTDCVDELTHRSGNNFTFFDNSRRPDNYLREMDVGVNSTDSRVFLLNSIVPSTSFEAVRLNDFTACSSQSGEFREFIRASQEVNQNNVLGPVDKRRKQSLLLNSQYNAQFAPLAFYGDSCCSSGIRNSSSDAQIAGGSLNRIVMNSTDTSSLSPSDSISSCHNLHPVYIDTGL</sequence>
<dbReference type="AlphaFoldDB" id="A0A448X1M0"/>
<keyword evidence="2" id="KW-1185">Reference proteome</keyword>
<reference evidence="1" key="1">
    <citation type="submission" date="2018-11" db="EMBL/GenBank/DDBJ databases">
        <authorList>
            <consortium name="Pathogen Informatics"/>
        </authorList>
    </citation>
    <scope>NUCLEOTIDE SEQUENCE</scope>
</reference>
<gene>
    <name evidence="1" type="ORF">PXEA_LOCUS18912</name>
</gene>